<reference evidence="1 2" key="1">
    <citation type="submission" date="2013-09" db="EMBL/GenBank/DDBJ databases">
        <title>Corchorus capsularis genome sequencing.</title>
        <authorList>
            <person name="Alam M."/>
            <person name="Haque M.S."/>
            <person name="Islam M.S."/>
            <person name="Emdad E.M."/>
            <person name="Islam M.M."/>
            <person name="Ahmed B."/>
            <person name="Halim A."/>
            <person name="Hossen Q.M.M."/>
            <person name="Hossain M.Z."/>
            <person name="Ahmed R."/>
            <person name="Khan M.M."/>
            <person name="Islam R."/>
            <person name="Rashid M.M."/>
            <person name="Khan S.A."/>
            <person name="Rahman M.S."/>
            <person name="Alam M."/>
        </authorList>
    </citation>
    <scope>NUCLEOTIDE SEQUENCE [LARGE SCALE GENOMIC DNA]</scope>
    <source>
        <strain evidence="2">cv. CVL-1</strain>
        <tissue evidence="1">Whole seedling</tissue>
    </source>
</reference>
<evidence type="ECO:0000313" key="1">
    <source>
        <dbReference type="EMBL" id="OMO76825.1"/>
    </source>
</evidence>
<dbReference type="AlphaFoldDB" id="A0A1R3I2K4"/>
<protein>
    <recommendedName>
        <fullName evidence="3">F-box domain-containing protein</fullName>
    </recommendedName>
</protein>
<dbReference type="Gene3D" id="3.80.10.10">
    <property type="entry name" value="Ribonuclease Inhibitor"/>
    <property type="match status" value="1"/>
</dbReference>
<dbReference type="Proteomes" id="UP000188268">
    <property type="component" value="Unassembled WGS sequence"/>
</dbReference>
<dbReference type="OrthoDB" id="722566at2759"/>
<dbReference type="SUPFAM" id="SSF52047">
    <property type="entry name" value="RNI-like"/>
    <property type="match status" value="1"/>
</dbReference>
<proteinExistence type="predicted"/>
<dbReference type="EMBL" id="AWWV01010843">
    <property type="protein sequence ID" value="OMO76825.1"/>
    <property type="molecule type" value="Genomic_DNA"/>
</dbReference>
<keyword evidence="2" id="KW-1185">Reference proteome</keyword>
<dbReference type="Gramene" id="OMO76825">
    <property type="protein sequence ID" value="OMO76825"/>
    <property type="gene ID" value="CCACVL1_15387"/>
</dbReference>
<dbReference type="PANTHER" id="PTHR38926">
    <property type="entry name" value="F-BOX DOMAIN CONTAINING PROTEIN, EXPRESSED"/>
    <property type="match status" value="1"/>
</dbReference>
<dbReference type="OMA" id="IAVESNC"/>
<name>A0A1R3I2K4_COCAP</name>
<dbReference type="PANTHER" id="PTHR38926:SF13">
    <property type="entry name" value="F-BOX DOMAIN CONTAINING PROTEIN, EXPRESSED"/>
    <property type="match status" value="1"/>
</dbReference>
<evidence type="ECO:0000313" key="2">
    <source>
        <dbReference type="Proteomes" id="UP000188268"/>
    </source>
</evidence>
<gene>
    <name evidence="1" type="ORF">CCACVL1_15387</name>
</gene>
<evidence type="ECO:0008006" key="3">
    <source>
        <dbReference type="Google" id="ProtNLM"/>
    </source>
</evidence>
<accession>A0A1R3I2K4</accession>
<dbReference type="STRING" id="210143.A0A1R3I2K4"/>
<organism evidence="1 2">
    <name type="scientific">Corchorus capsularis</name>
    <name type="common">Jute</name>
    <dbReference type="NCBI Taxonomy" id="210143"/>
    <lineage>
        <taxon>Eukaryota</taxon>
        <taxon>Viridiplantae</taxon>
        <taxon>Streptophyta</taxon>
        <taxon>Embryophyta</taxon>
        <taxon>Tracheophyta</taxon>
        <taxon>Spermatophyta</taxon>
        <taxon>Magnoliopsida</taxon>
        <taxon>eudicotyledons</taxon>
        <taxon>Gunneridae</taxon>
        <taxon>Pentapetalae</taxon>
        <taxon>rosids</taxon>
        <taxon>malvids</taxon>
        <taxon>Malvales</taxon>
        <taxon>Malvaceae</taxon>
        <taxon>Grewioideae</taxon>
        <taxon>Apeibeae</taxon>
        <taxon>Corchorus</taxon>
    </lineage>
</organism>
<comment type="caution">
    <text evidence="1">The sequence shown here is derived from an EMBL/GenBank/DDBJ whole genome shotgun (WGS) entry which is preliminary data.</text>
</comment>
<dbReference type="InterPro" id="IPR032675">
    <property type="entry name" value="LRR_dom_sf"/>
</dbReference>
<sequence length="347" mass="40074">MSSLPQSSFYGRKRKRSILPELRHPDELIRYKDPASRERFMWRNIIRPDENNLRRWEEMYHEILVNIMKRISLPDWGRSIGALKACKSWLMAALDVFFPSHVIDLRPHADAIAVESNCRIIMVHVTLANDFRPLKLTELLFPKKCLPDMAYPFFARRLPSLRRFELPAGADFKRANVCSMVRFSCWRNLEEVRLPVSSLHDLATHYKRIHTLRLFGAIGNSMASVIAKNFPLLKHLEIPYCFVSDDALSIMLDCHKSLITLDARHCCCVDEKYIPKLSGLKTCDFETAMHPLFLMGNKWKEDEILQKAAGIKKLLRCGGINHCSQCLHLSNSKGCRYQDAFQKAAGK</sequence>